<sequence length="164" mass="17483">MLAAAAAVLVVLGVSFSATQLAGRGQTSDQTSQDPRYSDGQDGTSTVTTNDPVPTTAALLEGRWEPISLDGRPVTKQSAWDQDPWIAFAAGGTFEAWDGCNRISGEYEASGQGSLRFTSWAGKPRGCANFLHPLDLVRFGLVSGDELAMLNGAETRLATYRRVE</sequence>
<name>A0ABP4EM00_9ACTN</name>
<comment type="caution">
    <text evidence="4">The sequence shown here is derived from an EMBL/GenBank/DDBJ whole genome shotgun (WGS) entry which is preliminary data.</text>
</comment>
<organism evidence="4 5">
    <name type="scientific">Nocardioides dubius</name>
    <dbReference type="NCBI Taxonomy" id="317019"/>
    <lineage>
        <taxon>Bacteria</taxon>
        <taxon>Bacillati</taxon>
        <taxon>Actinomycetota</taxon>
        <taxon>Actinomycetes</taxon>
        <taxon>Propionibacteriales</taxon>
        <taxon>Nocardioidaceae</taxon>
        <taxon>Nocardioides</taxon>
    </lineage>
</organism>
<dbReference type="Pfam" id="PF03724">
    <property type="entry name" value="META"/>
    <property type="match status" value="1"/>
</dbReference>
<dbReference type="Proteomes" id="UP001501581">
    <property type="component" value="Unassembled WGS sequence"/>
</dbReference>
<evidence type="ECO:0000256" key="1">
    <source>
        <dbReference type="SAM" id="MobiDB-lite"/>
    </source>
</evidence>
<evidence type="ECO:0000313" key="4">
    <source>
        <dbReference type="EMBL" id="GAA1115468.1"/>
    </source>
</evidence>
<evidence type="ECO:0000313" key="5">
    <source>
        <dbReference type="Proteomes" id="UP001501581"/>
    </source>
</evidence>
<dbReference type="EMBL" id="BAAALG010000022">
    <property type="protein sequence ID" value="GAA1115468.1"/>
    <property type="molecule type" value="Genomic_DNA"/>
</dbReference>
<protein>
    <recommendedName>
        <fullName evidence="3">DUF306 domain-containing protein</fullName>
    </recommendedName>
</protein>
<feature type="domain" description="DUF306" evidence="3">
    <location>
        <begin position="58"/>
        <end position="149"/>
    </location>
</feature>
<gene>
    <name evidence="4" type="ORF">GCM10009668_42740</name>
</gene>
<dbReference type="InterPro" id="IPR005184">
    <property type="entry name" value="DUF306_Meta_HslJ"/>
</dbReference>
<evidence type="ECO:0000256" key="2">
    <source>
        <dbReference type="SAM" id="SignalP"/>
    </source>
</evidence>
<reference evidence="5" key="1">
    <citation type="journal article" date="2019" name="Int. J. Syst. Evol. Microbiol.">
        <title>The Global Catalogue of Microorganisms (GCM) 10K type strain sequencing project: providing services to taxonomists for standard genome sequencing and annotation.</title>
        <authorList>
            <consortium name="The Broad Institute Genomics Platform"/>
            <consortium name="The Broad Institute Genome Sequencing Center for Infectious Disease"/>
            <person name="Wu L."/>
            <person name="Ma J."/>
        </authorList>
    </citation>
    <scope>NUCLEOTIDE SEQUENCE [LARGE SCALE GENOMIC DNA]</scope>
    <source>
        <strain evidence="5">JCM 13008</strain>
    </source>
</reference>
<keyword evidence="5" id="KW-1185">Reference proteome</keyword>
<dbReference type="InterPro" id="IPR038670">
    <property type="entry name" value="HslJ-like_sf"/>
</dbReference>
<dbReference type="Gene3D" id="2.40.128.270">
    <property type="match status" value="1"/>
</dbReference>
<feature type="region of interest" description="Disordered" evidence="1">
    <location>
        <begin position="22"/>
        <end position="53"/>
    </location>
</feature>
<proteinExistence type="predicted"/>
<accession>A0ABP4EM00</accession>
<feature type="chain" id="PRO_5046885983" description="DUF306 domain-containing protein" evidence="2">
    <location>
        <begin position="23"/>
        <end position="164"/>
    </location>
</feature>
<keyword evidence="2" id="KW-0732">Signal</keyword>
<feature type="signal peptide" evidence="2">
    <location>
        <begin position="1"/>
        <end position="22"/>
    </location>
</feature>
<evidence type="ECO:0000259" key="3">
    <source>
        <dbReference type="Pfam" id="PF03724"/>
    </source>
</evidence>